<dbReference type="InterPro" id="IPR011010">
    <property type="entry name" value="DNA_brk_join_enz"/>
</dbReference>
<keyword evidence="3" id="KW-0238">DNA-binding</keyword>
<keyword evidence="7" id="KW-1185">Reference proteome</keyword>
<keyword evidence="2" id="KW-0229">DNA integration</keyword>
<dbReference type="Gene3D" id="1.10.443.10">
    <property type="entry name" value="Intergrase catalytic core"/>
    <property type="match status" value="1"/>
</dbReference>
<dbReference type="RefSeq" id="WP_101521502.1">
    <property type="nucleotide sequence ID" value="NZ_PKLZ01000008.1"/>
</dbReference>
<evidence type="ECO:0000256" key="1">
    <source>
        <dbReference type="ARBA" id="ARBA00008857"/>
    </source>
</evidence>
<sequence>MELTDRYLRALRVDSRIQVNDESRRPDTRRKRRGLVLRANPGGARTWYVRKKVDGKQFMRAIGTYPELSLALARELLDTIDDYPGTPAEAVEVLLAPEDPQGSGLTVRRLVNRYIEQECEPFNRDWRNQERTLEKELVTEYGDLPAEELTAEHVLDIVQGCLNRGAPRVAQEALKQIKGLYNWAMGRKRVRRRTVAKADAKTAMRRTAILDITRNPAEGVIAPTYTVRSFHLEGKPLLAMPALIRAQESNLREDVKTILLLQMYTFSRVGEWCGASWQEIDLRKKIWTVPARRYKTGRDHIVTLPKQAIKILKAWPKQEGHLFPLPRTPHLPLTSDIIGKELNKRRKVMRLPEGFSSHALRHSGATWLAANHCPHDVRERLLGHVIDQAGDMAQRYQHHQFLDERREWTQRWCDYLEAKQ</sequence>
<keyword evidence="4" id="KW-0233">DNA recombination</keyword>
<dbReference type="CDD" id="cd00801">
    <property type="entry name" value="INT_P4_C"/>
    <property type="match status" value="1"/>
</dbReference>
<evidence type="ECO:0000256" key="3">
    <source>
        <dbReference type="ARBA" id="ARBA00023125"/>
    </source>
</evidence>
<dbReference type="AlphaFoldDB" id="A0A2N5Y1H5"/>
<dbReference type="InterPro" id="IPR010998">
    <property type="entry name" value="Integrase_recombinase_N"/>
</dbReference>
<dbReference type="InterPro" id="IPR050808">
    <property type="entry name" value="Phage_Integrase"/>
</dbReference>
<accession>A0A2N5Y1H5</accession>
<dbReference type="Pfam" id="PF22022">
    <property type="entry name" value="Phage_int_M"/>
    <property type="match status" value="1"/>
</dbReference>
<dbReference type="PANTHER" id="PTHR30629">
    <property type="entry name" value="PROPHAGE INTEGRASE"/>
    <property type="match status" value="1"/>
</dbReference>
<dbReference type="SUPFAM" id="SSF56349">
    <property type="entry name" value="DNA breaking-rejoining enzymes"/>
    <property type="match status" value="1"/>
</dbReference>
<dbReference type="Proteomes" id="UP000234845">
    <property type="component" value="Unassembled WGS sequence"/>
</dbReference>
<comment type="similarity">
    <text evidence="1">Belongs to the 'phage' integrase family.</text>
</comment>
<evidence type="ECO:0000256" key="4">
    <source>
        <dbReference type="ARBA" id="ARBA00023172"/>
    </source>
</evidence>
<name>A0A2N5Y1H5_9GAMM</name>
<dbReference type="EMBL" id="PKLZ01000008">
    <property type="protein sequence ID" value="PLW82250.1"/>
    <property type="molecule type" value="Genomic_DNA"/>
</dbReference>
<dbReference type="GO" id="GO:0006310">
    <property type="term" value="P:DNA recombination"/>
    <property type="evidence" value="ECO:0007669"/>
    <property type="project" value="UniProtKB-KW"/>
</dbReference>
<dbReference type="InterPro" id="IPR013762">
    <property type="entry name" value="Integrase-like_cat_sf"/>
</dbReference>
<dbReference type="InterPro" id="IPR002104">
    <property type="entry name" value="Integrase_catalytic"/>
</dbReference>
<evidence type="ECO:0000259" key="5">
    <source>
        <dbReference type="PROSITE" id="PS51898"/>
    </source>
</evidence>
<dbReference type="GO" id="GO:0015074">
    <property type="term" value="P:DNA integration"/>
    <property type="evidence" value="ECO:0007669"/>
    <property type="project" value="UniProtKB-KW"/>
</dbReference>
<dbReference type="Pfam" id="PF00589">
    <property type="entry name" value="Phage_integrase"/>
    <property type="match status" value="1"/>
</dbReference>
<dbReference type="Pfam" id="PF13356">
    <property type="entry name" value="Arm-DNA-bind_3"/>
    <property type="match status" value="1"/>
</dbReference>
<protein>
    <recommendedName>
        <fullName evidence="5">Tyr recombinase domain-containing protein</fullName>
    </recommendedName>
</protein>
<dbReference type="GO" id="GO:0003677">
    <property type="term" value="F:DNA binding"/>
    <property type="evidence" value="ECO:0007669"/>
    <property type="project" value="UniProtKB-KW"/>
</dbReference>
<dbReference type="PANTHER" id="PTHR30629:SF2">
    <property type="entry name" value="PROPHAGE INTEGRASE INTS-RELATED"/>
    <property type="match status" value="1"/>
</dbReference>
<evidence type="ECO:0000313" key="6">
    <source>
        <dbReference type="EMBL" id="PLW82250.1"/>
    </source>
</evidence>
<gene>
    <name evidence="6" type="ORF">CWI75_10755</name>
</gene>
<comment type="caution">
    <text evidence="6">The sequence shown here is derived from an EMBL/GenBank/DDBJ whole genome shotgun (WGS) entry which is preliminary data.</text>
</comment>
<feature type="domain" description="Tyr recombinase" evidence="5">
    <location>
        <begin position="225"/>
        <end position="409"/>
    </location>
</feature>
<organism evidence="6 7">
    <name type="scientific">Kineobactrum sediminis</name>
    <dbReference type="NCBI Taxonomy" id="1905677"/>
    <lineage>
        <taxon>Bacteria</taxon>
        <taxon>Pseudomonadati</taxon>
        <taxon>Pseudomonadota</taxon>
        <taxon>Gammaproteobacteria</taxon>
        <taxon>Cellvibrionales</taxon>
        <taxon>Halieaceae</taxon>
        <taxon>Kineobactrum</taxon>
    </lineage>
</organism>
<evidence type="ECO:0000313" key="7">
    <source>
        <dbReference type="Proteomes" id="UP000234845"/>
    </source>
</evidence>
<proteinExistence type="inferred from homology"/>
<dbReference type="OrthoDB" id="9795573at2"/>
<dbReference type="InterPro" id="IPR038488">
    <property type="entry name" value="Integrase_DNA-bd_sf"/>
</dbReference>
<dbReference type="Gene3D" id="1.10.150.130">
    <property type="match status" value="1"/>
</dbReference>
<dbReference type="Gene3D" id="3.30.160.390">
    <property type="entry name" value="Integrase, DNA-binding domain"/>
    <property type="match status" value="1"/>
</dbReference>
<dbReference type="InterPro" id="IPR053876">
    <property type="entry name" value="Phage_int_M"/>
</dbReference>
<evidence type="ECO:0000256" key="2">
    <source>
        <dbReference type="ARBA" id="ARBA00022908"/>
    </source>
</evidence>
<dbReference type="PROSITE" id="PS51898">
    <property type="entry name" value="TYR_RECOMBINASE"/>
    <property type="match status" value="1"/>
</dbReference>
<reference evidence="7" key="1">
    <citation type="submission" date="2017-11" db="EMBL/GenBank/DDBJ databases">
        <title>The draft genome sequence of Chromatocurvus sp. F02.</title>
        <authorList>
            <person name="Du Z.-J."/>
            <person name="Chang Y.-Q."/>
        </authorList>
    </citation>
    <scope>NUCLEOTIDE SEQUENCE [LARGE SCALE GENOMIC DNA]</scope>
    <source>
        <strain evidence="7">F02</strain>
    </source>
</reference>
<dbReference type="InterPro" id="IPR025166">
    <property type="entry name" value="Integrase_DNA_bind_dom"/>
</dbReference>